<dbReference type="GO" id="GO:0003887">
    <property type="term" value="F:DNA-directed DNA polymerase activity"/>
    <property type="evidence" value="ECO:0007669"/>
    <property type="project" value="UniProtKB-KW"/>
</dbReference>
<proteinExistence type="evidence at transcript level"/>
<evidence type="ECO:0000256" key="7">
    <source>
        <dbReference type="ARBA" id="ARBA00022695"/>
    </source>
</evidence>
<keyword evidence="10" id="KW-0239">DNA-directed DNA polymerase</keyword>
<dbReference type="InterPro" id="IPR002297">
    <property type="entry name" value="DNA-dir_DNA_pol_A_mt"/>
</dbReference>
<keyword evidence="12" id="KW-0496">Mitochondrion</keyword>
<comment type="cofactor">
    <cofactor evidence="1">
        <name>Mg(2+)</name>
        <dbReference type="ChEBI" id="CHEBI:18420"/>
    </cofactor>
</comment>
<dbReference type="InterPro" id="IPR041336">
    <property type="entry name" value="DNApol_Exo"/>
</dbReference>
<keyword evidence="11" id="KW-0238">DNA-binding</keyword>
<keyword evidence="15" id="KW-0175">Coiled coil</keyword>
<dbReference type="InterPro" id="IPR019760">
    <property type="entry name" value="DNA-dir_DNA_pol_A_CS"/>
</dbReference>
<dbReference type="SUPFAM" id="SSF56672">
    <property type="entry name" value="DNA/RNA polymerases"/>
    <property type="match status" value="1"/>
</dbReference>
<dbReference type="PANTHER" id="PTHR10267">
    <property type="entry name" value="DNA POLYMERASE SUBUNIT GAMMA-1"/>
    <property type="match status" value="1"/>
</dbReference>
<evidence type="ECO:0000256" key="12">
    <source>
        <dbReference type="ARBA" id="ARBA00023128"/>
    </source>
</evidence>
<dbReference type="FunFam" id="1.10.150.20:FF:000024">
    <property type="entry name" value="DNA polymerase gamma, catalytic subunit"/>
    <property type="match status" value="1"/>
</dbReference>
<evidence type="ECO:0000256" key="14">
    <source>
        <dbReference type="ARBA" id="ARBA00031966"/>
    </source>
</evidence>
<sequence length="745" mass="85004">MLLATKTGAKVDRIAKNYPYQRNKHGKMEEVLEWQNVSSFNGLSDVHKLYCGGLGLEKEKRNVFVNGSLAEIKNDFQQLVTYCARDCLATFQVLRVLFPEYLKRFPHPVTLAGMLEMSTAYLPVNRNWLRYLQDSEDTYKDLENELTQSLKREADRACHLMENESYKNDPWLWDLDWLTKPLKIKKKPVGTKKKKTLNSIPVEQEPDTVTVATEELDEKNDEEIDFLRLRCQFQNLLDSNTLLYKRNSLLPGYPNWYRTLCDRTKDGLIGPSEVTTSAQVVPKLLKLTWEGFPLYHSRELGWGYLVPGRPLDMCQNGGNGAMAFPLKDALSLFPPRTARQTRLTEGIITAEEALLQIKNMSDITADPVELATHWMDRIGSELKSMIQCPLGFTFVGADVDSQELWIASIIGDSHFAGQHGSTAFGWMTLQGKKSDGTDMHSRTASTVQITRDQAKILNYGRIYGAGERFAKTLLMQFNHRLTEQEAIEKARKMYSVTKGNSVFQLNNRGRQLAAALGQATEDLVTQEQLNSMRKMARQQHNLAHLANLRMEDLIVRKVWSGGTESHMFNKLEEIAQSATPKTPVLHCRISRALEPRNVGNEFMTSRVNWVVQSSAVDYLHLMLVAMRYLCDNYKIEGRFCISIHDEVRYLIKDDDKFRAALALQVANLWTRCMFAYQLDLEDLPQAVAFFSSVDIDKVLRKETNLDCQTPSNPYGLKRGYGIDFGSSYDIYQILEKTNGCLNSVK</sequence>
<evidence type="ECO:0000313" key="17">
    <source>
        <dbReference type="EMBL" id="SVE94067.1"/>
    </source>
</evidence>
<keyword evidence="8" id="KW-0235">DNA replication</keyword>
<dbReference type="Gene3D" id="3.30.420.390">
    <property type="match status" value="1"/>
</dbReference>
<dbReference type="GO" id="GO:0005760">
    <property type="term" value="C:gamma DNA polymerase complex"/>
    <property type="evidence" value="ECO:0007669"/>
    <property type="project" value="InterPro"/>
</dbReference>
<dbReference type="Pfam" id="PF18136">
    <property type="entry name" value="DNApol_Exo"/>
    <property type="match status" value="1"/>
</dbReference>
<keyword evidence="7" id="KW-0548">Nucleotidyltransferase</keyword>
<evidence type="ECO:0000256" key="4">
    <source>
        <dbReference type="ARBA" id="ARBA00012417"/>
    </source>
</evidence>
<dbReference type="EMBL" id="LR024448">
    <property type="protein sequence ID" value="SVE94067.1"/>
    <property type="molecule type" value="mRNA"/>
</dbReference>
<evidence type="ECO:0000256" key="10">
    <source>
        <dbReference type="ARBA" id="ARBA00022932"/>
    </source>
</evidence>
<dbReference type="EC" id="2.7.7.7" evidence="4"/>
<keyword evidence="6" id="KW-0808">Transferase</keyword>
<dbReference type="InterPro" id="IPR043502">
    <property type="entry name" value="DNA/RNA_pol_sf"/>
</dbReference>
<evidence type="ECO:0000259" key="16">
    <source>
        <dbReference type="SMART" id="SM00482"/>
    </source>
</evidence>
<evidence type="ECO:0000256" key="6">
    <source>
        <dbReference type="ARBA" id="ARBA00022679"/>
    </source>
</evidence>
<dbReference type="Gene3D" id="1.10.150.20">
    <property type="entry name" value="5' to 3' exonuclease, C-terminal subdomain"/>
    <property type="match status" value="1"/>
</dbReference>
<keyword evidence="13" id="KW-1135">Mitochondrion nucleoid</keyword>
<dbReference type="GO" id="GO:0006264">
    <property type="term" value="P:mitochondrial DNA replication"/>
    <property type="evidence" value="ECO:0007669"/>
    <property type="project" value="TreeGrafter"/>
</dbReference>
<dbReference type="SMART" id="SM00482">
    <property type="entry name" value="POLAc"/>
    <property type="match status" value="1"/>
</dbReference>
<dbReference type="InterPro" id="IPR001098">
    <property type="entry name" value="DNA-dir_DNA_pol_A_palm_dom"/>
</dbReference>
<evidence type="ECO:0000256" key="11">
    <source>
        <dbReference type="ARBA" id="ARBA00023125"/>
    </source>
</evidence>
<dbReference type="GO" id="GO:0008408">
    <property type="term" value="F:3'-5' exonuclease activity"/>
    <property type="evidence" value="ECO:0007669"/>
    <property type="project" value="TreeGrafter"/>
</dbReference>
<accession>A0A4Y7NN91</accession>
<evidence type="ECO:0000256" key="5">
    <source>
        <dbReference type="ARBA" id="ARBA00015350"/>
    </source>
</evidence>
<gene>
    <name evidence="17" type="primary">EOG090X00SQ</name>
</gene>
<name>A0A4Y7NN91_9CRUS</name>
<feature type="domain" description="DNA-directed DNA polymerase family A palm" evidence="16">
    <location>
        <begin position="379"/>
        <end position="655"/>
    </location>
</feature>
<evidence type="ECO:0000256" key="15">
    <source>
        <dbReference type="SAM" id="Coils"/>
    </source>
</evidence>
<evidence type="ECO:0000256" key="13">
    <source>
        <dbReference type="ARBA" id="ARBA00023271"/>
    </source>
</evidence>
<evidence type="ECO:0000256" key="8">
    <source>
        <dbReference type="ARBA" id="ARBA00022705"/>
    </source>
</evidence>
<dbReference type="PANTHER" id="PTHR10267:SF0">
    <property type="entry name" value="DNA POLYMERASE SUBUNIT GAMMA-1"/>
    <property type="match status" value="1"/>
</dbReference>
<evidence type="ECO:0000256" key="3">
    <source>
        <dbReference type="ARBA" id="ARBA00007705"/>
    </source>
</evidence>
<dbReference type="PROSITE" id="PS00447">
    <property type="entry name" value="DNA_POLYMERASE_A"/>
    <property type="match status" value="1"/>
</dbReference>
<evidence type="ECO:0000256" key="2">
    <source>
        <dbReference type="ARBA" id="ARBA00004436"/>
    </source>
</evidence>
<comment type="similarity">
    <text evidence="3">Belongs to the DNA polymerase type-A family.</text>
</comment>
<feature type="coiled-coil region" evidence="15">
    <location>
        <begin position="125"/>
        <end position="152"/>
    </location>
</feature>
<reference evidence="17" key="1">
    <citation type="submission" date="2018-08" db="EMBL/GenBank/DDBJ databases">
        <authorList>
            <person name="Cornetti L."/>
        </authorList>
    </citation>
    <scope>NUCLEOTIDE SEQUENCE</scope>
    <source>
        <strain evidence="17">OM-SAIQ-clone2</strain>
    </source>
</reference>
<organism evidence="17">
    <name type="scientific">Simocephalus serrulatus</name>
    <dbReference type="NCBI Taxonomy" id="117539"/>
    <lineage>
        <taxon>Eukaryota</taxon>
        <taxon>Metazoa</taxon>
        <taxon>Ecdysozoa</taxon>
        <taxon>Arthropoda</taxon>
        <taxon>Crustacea</taxon>
        <taxon>Branchiopoda</taxon>
        <taxon>Diplostraca</taxon>
        <taxon>Cladocera</taxon>
        <taxon>Anomopoda</taxon>
        <taxon>Daphniidae</taxon>
        <taxon>Simocephalus</taxon>
    </lineage>
</organism>
<comment type="subcellular location">
    <subcellularLocation>
        <location evidence="2">Mitochondrion matrix</location>
        <location evidence="2">Mitochondrion nucleoid</location>
    </subcellularLocation>
</comment>
<evidence type="ECO:0000256" key="1">
    <source>
        <dbReference type="ARBA" id="ARBA00001946"/>
    </source>
</evidence>
<evidence type="ECO:0000256" key="9">
    <source>
        <dbReference type="ARBA" id="ARBA00022842"/>
    </source>
</evidence>
<dbReference type="GO" id="GO:0042645">
    <property type="term" value="C:mitochondrial nucleoid"/>
    <property type="evidence" value="ECO:0007669"/>
    <property type="project" value="UniProtKB-SubCell"/>
</dbReference>
<dbReference type="FunFam" id="3.30.420.390:FF:000004">
    <property type="entry name" value="DNA polymerase subunit gamma-1, mitochondrial"/>
    <property type="match status" value="1"/>
</dbReference>
<protein>
    <recommendedName>
        <fullName evidence="5">DNA polymerase subunit gamma-1</fullName>
        <ecNumber evidence="4">2.7.7.7</ecNumber>
    </recommendedName>
    <alternativeName>
        <fullName evidence="14">Mitochondrial DNA polymerase catalytic subunit</fullName>
    </alternativeName>
</protein>
<dbReference type="GO" id="GO:0003677">
    <property type="term" value="F:DNA binding"/>
    <property type="evidence" value="ECO:0007669"/>
    <property type="project" value="UniProtKB-KW"/>
</dbReference>
<dbReference type="PRINTS" id="PR00867">
    <property type="entry name" value="DNAPOLG"/>
</dbReference>
<keyword evidence="9" id="KW-0460">Magnesium</keyword>
<dbReference type="AlphaFoldDB" id="A0A4Y7NN91"/>